<dbReference type="InterPro" id="IPR009057">
    <property type="entry name" value="Homeodomain-like_sf"/>
</dbReference>
<dbReference type="AlphaFoldDB" id="A0A315EAZ5"/>
<organism evidence="6 7">
    <name type="scientific">Limnohabitans parvus II-B4</name>
    <dbReference type="NCBI Taxonomy" id="1293052"/>
    <lineage>
        <taxon>Bacteria</taxon>
        <taxon>Pseudomonadati</taxon>
        <taxon>Pseudomonadota</taxon>
        <taxon>Betaproteobacteria</taxon>
        <taxon>Burkholderiales</taxon>
        <taxon>Comamonadaceae</taxon>
        <taxon>Limnohabitans</taxon>
    </lineage>
</organism>
<name>A0A315EAZ5_9BURK</name>
<dbReference type="PANTHER" id="PTHR30055">
    <property type="entry name" value="HTH-TYPE TRANSCRIPTIONAL REGULATOR RUTR"/>
    <property type="match status" value="1"/>
</dbReference>
<evidence type="ECO:0000256" key="2">
    <source>
        <dbReference type="ARBA" id="ARBA00023125"/>
    </source>
</evidence>
<evidence type="ECO:0000259" key="5">
    <source>
        <dbReference type="PROSITE" id="PS50977"/>
    </source>
</evidence>
<feature type="domain" description="HTH tetR-type" evidence="5">
    <location>
        <begin position="11"/>
        <end position="71"/>
    </location>
</feature>
<feature type="DNA-binding region" description="H-T-H motif" evidence="4">
    <location>
        <begin position="34"/>
        <end position="53"/>
    </location>
</feature>
<dbReference type="GO" id="GO:0003700">
    <property type="term" value="F:DNA-binding transcription factor activity"/>
    <property type="evidence" value="ECO:0007669"/>
    <property type="project" value="TreeGrafter"/>
</dbReference>
<keyword evidence="2 4" id="KW-0238">DNA-binding</keyword>
<dbReference type="Proteomes" id="UP000250790">
    <property type="component" value="Unassembled WGS sequence"/>
</dbReference>
<keyword evidence="7" id="KW-1185">Reference proteome</keyword>
<dbReference type="PROSITE" id="PS50977">
    <property type="entry name" value="HTH_TETR_2"/>
    <property type="match status" value="1"/>
</dbReference>
<dbReference type="GO" id="GO:0000976">
    <property type="term" value="F:transcription cis-regulatory region binding"/>
    <property type="evidence" value="ECO:0007669"/>
    <property type="project" value="TreeGrafter"/>
</dbReference>
<dbReference type="OrthoDB" id="5816932at2"/>
<evidence type="ECO:0000313" key="7">
    <source>
        <dbReference type="Proteomes" id="UP000250790"/>
    </source>
</evidence>
<gene>
    <name evidence="6" type="ORF">B9Z37_06875</name>
</gene>
<reference evidence="6 7" key="1">
    <citation type="submission" date="2017-04" db="EMBL/GenBank/DDBJ databases">
        <title>Unexpected and diverse lifestyles within the genus Limnohabitans.</title>
        <authorList>
            <person name="Kasalicky V."/>
            <person name="Mehrshad M."/>
            <person name="Andrei S.-A."/>
            <person name="Salcher M."/>
            <person name="Kratochvilova H."/>
            <person name="Simek K."/>
            <person name="Ghai R."/>
        </authorList>
    </citation>
    <scope>NUCLEOTIDE SEQUENCE [LARGE SCALE GENOMIC DNA]</scope>
    <source>
        <strain evidence="6 7">II-B4</strain>
    </source>
</reference>
<evidence type="ECO:0000313" key="6">
    <source>
        <dbReference type="EMBL" id="PUE54269.1"/>
    </source>
</evidence>
<dbReference type="PRINTS" id="PR00455">
    <property type="entry name" value="HTHTETR"/>
</dbReference>
<dbReference type="Pfam" id="PF00440">
    <property type="entry name" value="TetR_N"/>
    <property type="match status" value="1"/>
</dbReference>
<dbReference type="InterPro" id="IPR001647">
    <property type="entry name" value="HTH_TetR"/>
</dbReference>
<dbReference type="SUPFAM" id="SSF46689">
    <property type="entry name" value="Homeodomain-like"/>
    <property type="match status" value="1"/>
</dbReference>
<accession>A0A315EAZ5</accession>
<evidence type="ECO:0000256" key="4">
    <source>
        <dbReference type="PROSITE-ProRule" id="PRU00335"/>
    </source>
</evidence>
<sequence length="199" mass="22255">MSRTLHQIKSEQTRERLLDAALGLMHTKGHGQVSVHEVARAAGMTAGAVQHHFTSKAALMLEVITRLITQLEEASDFWPPAHWALKRRADHFVQQAWVTLYGQPRFTVAWSAYLAARDDELMVAHIIERRGWLTASLHQRMAQSFPEMCQGPQAVARVQFVLSALRGMGLVAPFSPAAAMPAQLQVLSQYLQSFQSQET</sequence>
<dbReference type="PANTHER" id="PTHR30055:SF234">
    <property type="entry name" value="HTH-TYPE TRANSCRIPTIONAL REGULATOR BETI"/>
    <property type="match status" value="1"/>
</dbReference>
<dbReference type="RefSeq" id="WP_108312237.1">
    <property type="nucleotide sequence ID" value="NZ_NESN01000002.1"/>
</dbReference>
<comment type="caution">
    <text evidence="6">The sequence shown here is derived from an EMBL/GenBank/DDBJ whole genome shotgun (WGS) entry which is preliminary data.</text>
</comment>
<dbReference type="InterPro" id="IPR050109">
    <property type="entry name" value="HTH-type_TetR-like_transc_reg"/>
</dbReference>
<proteinExistence type="predicted"/>
<keyword evidence="1" id="KW-0805">Transcription regulation</keyword>
<keyword evidence="3" id="KW-0804">Transcription</keyword>
<dbReference type="Gene3D" id="1.10.357.10">
    <property type="entry name" value="Tetracycline Repressor, domain 2"/>
    <property type="match status" value="1"/>
</dbReference>
<dbReference type="EMBL" id="NESN01000002">
    <property type="protein sequence ID" value="PUE54269.1"/>
    <property type="molecule type" value="Genomic_DNA"/>
</dbReference>
<evidence type="ECO:0000256" key="3">
    <source>
        <dbReference type="ARBA" id="ARBA00023163"/>
    </source>
</evidence>
<protein>
    <recommendedName>
        <fullName evidence="5">HTH tetR-type domain-containing protein</fullName>
    </recommendedName>
</protein>
<evidence type="ECO:0000256" key="1">
    <source>
        <dbReference type="ARBA" id="ARBA00023015"/>
    </source>
</evidence>